<dbReference type="Pfam" id="PF00085">
    <property type="entry name" value="Thioredoxin"/>
    <property type="match status" value="1"/>
</dbReference>
<dbReference type="GO" id="GO:0003756">
    <property type="term" value="F:protein disulfide isomerase activity"/>
    <property type="evidence" value="ECO:0007669"/>
    <property type="project" value="TreeGrafter"/>
</dbReference>
<comment type="similarity">
    <text evidence="1">Belongs to the protein disulfide isomerase family.</text>
</comment>
<evidence type="ECO:0000256" key="2">
    <source>
        <dbReference type="SAM" id="MobiDB-lite"/>
    </source>
</evidence>
<sequence length="124" mass="13531">MAMSNSSKPKRSVSRKNTVRVYKKRKVETPQPTVLPQNGVVGEAAGTPEIANGGDTITSTSDALVGKSAHTKVWAENVKLAKVDATEENELAEKYEAQGYPTVYFFVDGEHKPYSGQRTKRSAM</sequence>
<reference evidence="4" key="1">
    <citation type="submission" date="2023-05" db="EMBL/GenBank/DDBJ databases">
        <authorList>
            <person name="Huff M."/>
        </authorList>
    </citation>
    <scope>NUCLEOTIDE SEQUENCE</scope>
</reference>
<dbReference type="EMBL" id="OU503056">
    <property type="protein sequence ID" value="CAI9784908.1"/>
    <property type="molecule type" value="Genomic_DNA"/>
</dbReference>
<dbReference type="GO" id="GO:0005783">
    <property type="term" value="C:endoplasmic reticulum"/>
    <property type="evidence" value="ECO:0007669"/>
    <property type="project" value="TreeGrafter"/>
</dbReference>
<dbReference type="CDD" id="cd02961">
    <property type="entry name" value="PDI_a_family"/>
    <property type="match status" value="1"/>
</dbReference>
<dbReference type="GO" id="GO:0006457">
    <property type="term" value="P:protein folding"/>
    <property type="evidence" value="ECO:0007669"/>
    <property type="project" value="TreeGrafter"/>
</dbReference>
<evidence type="ECO:0000259" key="3">
    <source>
        <dbReference type="Pfam" id="PF00085"/>
    </source>
</evidence>
<dbReference type="SUPFAM" id="SSF52833">
    <property type="entry name" value="Thioredoxin-like"/>
    <property type="match status" value="1"/>
</dbReference>
<feature type="region of interest" description="Disordered" evidence="2">
    <location>
        <begin position="1"/>
        <end position="55"/>
    </location>
</feature>
<dbReference type="GO" id="GO:0034976">
    <property type="term" value="P:response to endoplasmic reticulum stress"/>
    <property type="evidence" value="ECO:0007669"/>
    <property type="project" value="TreeGrafter"/>
</dbReference>
<protein>
    <recommendedName>
        <fullName evidence="3">Thioredoxin domain-containing protein</fullName>
    </recommendedName>
</protein>
<feature type="compositionally biased region" description="Basic residues" evidence="2">
    <location>
        <begin position="8"/>
        <end position="26"/>
    </location>
</feature>
<dbReference type="Proteomes" id="UP000834106">
    <property type="component" value="Chromosome 21"/>
</dbReference>
<dbReference type="InterPro" id="IPR013766">
    <property type="entry name" value="Thioredoxin_domain"/>
</dbReference>
<evidence type="ECO:0000256" key="1">
    <source>
        <dbReference type="ARBA" id="ARBA00006347"/>
    </source>
</evidence>
<organism evidence="4 5">
    <name type="scientific">Fraxinus pennsylvanica</name>
    <dbReference type="NCBI Taxonomy" id="56036"/>
    <lineage>
        <taxon>Eukaryota</taxon>
        <taxon>Viridiplantae</taxon>
        <taxon>Streptophyta</taxon>
        <taxon>Embryophyta</taxon>
        <taxon>Tracheophyta</taxon>
        <taxon>Spermatophyta</taxon>
        <taxon>Magnoliopsida</taxon>
        <taxon>eudicotyledons</taxon>
        <taxon>Gunneridae</taxon>
        <taxon>Pentapetalae</taxon>
        <taxon>asterids</taxon>
        <taxon>lamiids</taxon>
        <taxon>Lamiales</taxon>
        <taxon>Oleaceae</taxon>
        <taxon>Oleeae</taxon>
        <taxon>Fraxinus</taxon>
    </lineage>
</organism>
<gene>
    <name evidence="4" type="ORF">FPE_LOCUS32338</name>
</gene>
<evidence type="ECO:0000313" key="4">
    <source>
        <dbReference type="EMBL" id="CAI9784908.1"/>
    </source>
</evidence>
<dbReference type="AlphaFoldDB" id="A0AAD2ABU3"/>
<evidence type="ECO:0000313" key="5">
    <source>
        <dbReference type="Proteomes" id="UP000834106"/>
    </source>
</evidence>
<dbReference type="PANTHER" id="PTHR18929">
    <property type="entry name" value="PROTEIN DISULFIDE ISOMERASE"/>
    <property type="match status" value="1"/>
</dbReference>
<feature type="domain" description="Thioredoxin" evidence="3">
    <location>
        <begin position="74"/>
        <end position="121"/>
    </location>
</feature>
<keyword evidence="5" id="KW-1185">Reference proteome</keyword>
<proteinExistence type="inferred from homology"/>
<accession>A0AAD2ABU3</accession>
<dbReference type="PANTHER" id="PTHR18929:SF246">
    <property type="entry name" value="PROTEIN DISULFIDE ISOMERASE-LIKE 1-4"/>
    <property type="match status" value="1"/>
</dbReference>
<name>A0AAD2ABU3_9LAMI</name>
<dbReference type="Gene3D" id="3.40.30.10">
    <property type="entry name" value="Glutaredoxin"/>
    <property type="match status" value="1"/>
</dbReference>
<dbReference type="InterPro" id="IPR036249">
    <property type="entry name" value="Thioredoxin-like_sf"/>
</dbReference>